<dbReference type="AlphaFoldDB" id="A0A1J5PN76"/>
<accession>A0A1J5PN76</accession>
<proteinExistence type="predicted"/>
<evidence type="ECO:0000313" key="1">
    <source>
        <dbReference type="EMBL" id="OIQ65021.1"/>
    </source>
</evidence>
<reference evidence="1" key="1">
    <citation type="submission" date="2016-10" db="EMBL/GenBank/DDBJ databases">
        <title>Sequence of Gallionella enrichment culture.</title>
        <authorList>
            <person name="Poehlein A."/>
            <person name="Muehling M."/>
            <person name="Daniel R."/>
        </authorList>
    </citation>
    <scope>NUCLEOTIDE SEQUENCE</scope>
</reference>
<sequence>MVEVSKLNISFSTLGVGNQFIQQAERLGLFNLGDVMEVNLAKLKKHKEFSFTWYADMLDLLKDQGLLRQFQENQL</sequence>
<comment type="caution">
    <text evidence="1">The sequence shown here is derived from an EMBL/GenBank/DDBJ whole genome shotgun (WGS) entry which is preliminary data.</text>
</comment>
<protein>
    <submittedName>
        <fullName evidence="1">Uncharacterized protein</fullName>
    </submittedName>
</protein>
<gene>
    <name evidence="1" type="ORF">GALL_534230</name>
</gene>
<dbReference type="EMBL" id="MLJW01007653">
    <property type="protein sequence ID" value="OIQ65021.1"/>
    <property type="molecule type" value="Genomic_DNA"/>
</dbReference>
<name>A0A1J5PN76_9ZZZZ</name>
<organism evidence="1">
    <name type="scientific">mine drainage metagenome</name>
    <dbReference type="NCBI Taxonomy" id="410659"/>
    <lineage>
        <taxon>unclassified sequences</taxon>
        <taxon>metagenomes</taxon>
        <taxon>ecological metagenomes</taxon>
    </lineage>
</organism>